<evidence type="ECO:0000313" key="1">
    <source>
        <dbReference type="EMBL" id="NOV51321.1"/>
    </source>
</evidence>
<name>A0A6M2E1W4_XENCH</name>
<accession>A0A6M2E1W4</accession>
<reference evidence="1" key="1">
    <citation type="submission" date="2020-03" db="EMBL/GenBank/DDBJ databases">
        <title>Transcriptomic Profiling of the Digestive Tract of the Rat Flea, Xenopsylla cheopis, Following Blood Feeding and Infection with Yersinia pestis.</title>
        <authorList>
            <person name="Bland D.M."/>
            <person name="Martens C.A."/>
            <person name="Virtaneva K."/>
            <person name="Kanakabandi K."/>
            <person name="Long D."/>
            <person name="Rosenke R."/>
            <person name="Saturday G.A."/>
            <person name="Hoyt F.H."/>
            <person name="Bruno D.P."/>
            <person name="Ribeiro J.M.C."/>
            <person name="Hinnebusch J."/>
        </authorList>
    </citation>
    <scope>NUCLEOTIDE SEQUENCE</scope>
</reference>
<dbReference type="EMBL" id="GIIL01007595">
    <property type="protein sequence ID" value="NOV51321.1"/>
    <property type="molecule type" value="Transcribed_RNA"/>
</dbReference>
<protein>
    <submittedName>
        <fullName evidence="1">Putative secreted protein</fullName>
    </submittedName>
</protein>
<dbReference type="AlphaFoldDB" id="A0A6M2E1W4"/>
<sequence>MLVLLLGYLSIIIIIEGHSISSLRLLKMKKRILCPCLAASRMILCLLIKQHQLTNVKLQIMKDFLGAAVLNQL</sequence>
<organism evidence="1">
    <name type="scientific">Xenopsylla cheopis</name>
    <name type="common">Oriental rat flea</name>
    <name type="synonym">Pulex cheopis</name>
    <dbReference type="NCBI Taxonomy" id="163159"/>
    <lineage>
        <taxon>Eukaryota</taxon>
        <taxon>Metazoa</taxon>
        <taxon>Ecdysozoa</taxon>
        <taxon>Arthropoda</taxon>
        <taxon>Hexapoda</taxon>
        <taxon>Insecta</taxon>
        <taxon>Pterygota</taxon>
        <taxon>Neoptera</taxon>
        <taxon>Endopterygota</taxon>
        <taxon>Siphonaptera</taxon>
        <taxon>Pulicidae</taxon>
        <taxon>Xenopsyllinae</taxon>
        <taxon>Xenopsylla</taxon>
    </lineage>
</organism>
<proteinExistence type="predicted"/>